<protein>
    <submittedName>
        <fullName evidence="1">Uncharacterized protein</fullName>
    </submittedName>
</protein>
<dbReference type="RefSeq" id="XP_028462666.1">
    <property type="nucleotide sequence ID" value="XM_028615191.1"/>
</dbReference>
<organism evidence="1 2">
    <name type="scientific">Sodiomyces alkalinus (strain CBS 110278 / VKM F-3762 / F11)</name>
    <name type="common">Alkaliphilic filamentous fungus</name>
    <dbReference type="NCBI Taxonomy" id="1314773"/>
    <lineage>
        <taxon>Eukaryota</taxon>
        <taxon>Fungi</taxon>
        <taxon>Dikarya</taxon>
        <taxon>Ascomycota</taxon>
        <taxon>Pezizomycotina</taxon>
        <taxon>Sordariomycetes</taxon>
        <taxon>Hypocreomycetidae</taxon>
        <taxon>Glomerellales</taxon>
        <taxon>Plectosphaerellaceae</taxon>
        <taxon>Sodiomyces</taxon>
    </lineage>
</organism>
<name>A0A3N2PKA9_SODAK</name>
<gene>
    <name evidence="1" type="ORF">SODALDRAFT_381838</name>
</gene>
<dbReference type="GeneID" id="39583668"/>
<reference evidence="1 2" key="1">
    <citation type="journal article" date="2018" name="Mol. Ecol.">
        <title>The obligate alkalophilic soda-lake fungus Sodiomyces alkalinus has shifted to a protein diet.</title>
        <authorList>
            <person name="Grum-Grzhimaylo A.A."/>
            <person name="Falkoski D.L."/>
            <person name="van den Heuvel J."/>
            <person name="Valero-Jimenez C.A."/>
            <person name="Min B."/>
            <person name="Choi I.G."/>
            <person name="Lipzen A."/>
            <person name="Daum C.G."/>
            <person name="Aanen D.K."/>
            <person name="Tsang A."/>
            <person name="Henrissat B."/>
            <person name="Bilanenko E.N."/>
            <person name="de Vries R.P."/>
            <person name="van Kan J.A.L."/>
            <person name="Grigoriev I.V."/>
            <person name="Debets A.J.M."/>
        </authorList>
    </citation>
    <scope>NUCLEOTIDE SEQUENCE [LARGE SCALE GENOMIC DNA]</scope>
    <source>
        <strain evidence="1 2">F11</strain>
    </source>
</reference>
<dbReference type="AlphaFoldDB" id="A0A3N2PKA9"/>
<keyword evidence="2" id="KW-1185">Reference proteome</keyword>
<dbReference type="Proteomes" id="UP000272025">
    <property type="component" value="Unassembled WGS sequence"/>
</dbReference>
<sequence>MSSFGFAVVQEADCDVIFCSYVQRSVHHILEILGKRRTPFEVGSKIIWEPFDWERISYSGSIFGVDGFDDTPQLPPHSAELLSFWGAYRGIAGRMNPSNLMPRDENKENTNNKVDVAGSLQRGMRLIGFDSVNSAAYSCCSPNKVRKEKAVGRALGVWVVAPHQGCCQGHDSDKAKAGAIHYVTASRDRDGKRNPGLFHYQMEESRVVLPGHPPCIGRSTLRFKHENSSSLGTSVILFTTTSVPPRFSRCHATVFENHPISS</sequence>
<evidence type="ECO:0000313" key="2">
    <source>
        <dbReference type="Proteomes" id="UP000272025"/>
    </source>
</evidence>
<dbReference type="EMBL" id="ML119062">
    <property type="protein sequence ID" value="ROT34860.1"/>
    <property type="molecule type" value="Genomic_DNA"/>
</dbReference>
<accession>A0A3N2PKA9</accession>
<proteinExistence type="predicted"/>
<evidence type="ECO:0000313" key="1">
    <source>
        <dbReference type="EMBL" id="ROT34860.1"/>
    </source>
</evidence>